<evidence type="ECO:0008006" key="4">
    <source>
        <dbReference type="Google" id="ProtNLM"/>
    </source>
</evidence>
<keyword evidence="1" id="KW-0560">Oxidoreductase</keyword>
<dbReference type="Proteomes" id="UP000032049">
    <property type="component" value="Unassembled WGS sequence"/>
</dbReference>
<dbReference type="OrthoDB" id="753054at2"/>
<dbReference type="EMBL" id="JXRA01000132">
    <property type="protein sequence ID" value="KIO74832.1"/>
    <property type="molecule type" value="Genomic_DNA"/>
</dbReference>
<name>A0A0D0GC36_9SPHI</name>
<protein>
    <recommendedName>
        <fullName evidence="4">TauD/TfdA-like domain-containing protein</fullName>
    </recommendedName>
</protein>
<sequence length="207" mass="23451">MHIIDLQNEKLQHDRVSAISTSVSENLNKDNFGCIIKNTPINSLDLFKTICDQVGSPITEQYFAVSSEDSYIHDVIAHLCLNSISEEKKQAVLCNVDKLLANLSDIDIDILSTPIFEFSSGKAAVLTKHEDKYHLRYNGENINTTTLLHIAKDVLKKLENLIHEIGEQYFLNEGDLLVINNHRIVHSKSNFSNDSGRSFKSARLYYK</sequence>
<keyword evidence="3" id="KW-1185">Reference proteome</keyword>
<dbReference type="SUPFAM" id="SSF51197">
    <property type="entry name" value="Clavaminate synthase-like"/>
    <property type="match status" value="1"/>
</dbReference>
<dbReference type="Gene3D" id="3.60.130.10">
    <property type="entry name" value="Clavaminate synthase-like"/>
    <property type="match status" value="1"/>
</dbReference>
<evidence type="ECO:0000313" key="3">
    <source>
        <dbReference type="Proteomes" id="UP000032049"/>
    </source>
</evidence>
<dbReference type="GO" id="GO:0016706">
    <property type="term" value="F:2-oxoglutarate-dependent dioxygenase activity"/>
    <property type="evidence" value="ECO:0007669"/>
    <property type="project" value="UniProtKB-ARBA"/>
</dbReference>
<gene>
    <name evidence="2" type="ORF">TH53_24185</name>
</gene>
<organism evidence="2 3">
    <name type="scientific">Pedobacter lusitanus</name>
    <dbReference type="NCBI Taxonomy" id="1503925"/>
    <lineage>
        <taxon>Bacteria</taxon>
        <taxon>Pseudomonadati</taxon>
        <taxon>Bacteroidota</taxon>
        <taxon>Sphingobacteriia</taxon>
        <taxon>Sphingobacteriales</taxon>
        <taxon>Sphingobacteriaceae</taxon>
        <taxon>Pedobacter</taxon>
    </lineage>
</organism>
<dbReference type="RefSeq" id="WP_041886586.1">
    <property type="nucleotide sequence ID" value="NZ_CP157278.1"/>
</dbReference>
<comment type="caution">
    <text evidence="2">The sequence shown here is derived from an EMBL/GenBank/DDBJ whole genome shotgun (WGS) entry which is preliminary data.</text>
</comment>
<proteinExistence type="predicted"/>
<dbReference type="AlphaFoldDB" id="A0A0D0GC36"/>
<evidence type="ECO:0000313" key="2">
    <source>
        <dbReference type="EMBL" id="KIO74832.1"/>
    </source>
</evidence>
<evidence type="ECO:0000256" key="1">
    <source>
        <dbReference type="ARBA" id="ARBA00023002"/>
    </source>
</evidence>
<reference evidence="2 3" key="1">
    <citation type="submission" date="2015-01" db="EMBL/GenBank/DDBJ databases">
        <title>Draft genome sequence of Pedobacter sp. NL19 isolated from sludge of an effluent treatment pond in an abandoned uranium mine.</title>
        <authorList>
            <person name="Santos T."/>
            <person name="Caetano T."/>
            <person name="Covas C."/>
            <person name="Cruz A."/>
            <person name="Mendo S."/>
        </authorList>
    </citation>
    <scope>NUCLEOTIDE SEQUENCE [LARGE SCALE GENOMIC DNA]</scope>
    <source>
        <strain evidence="2 3">NL19</strain>
    </source>
</reference>
<dbReference type="InterPro" id="IPR042098">
    <property type="entry name" value="TauD-like_sf"/>
</dbReference>
<accession>A0A0D0GC36</accession>
<dbReference type="STRING" id="1503925.TH53_24185"/>